<dbReference type="InterPro" id="IPR050556">
    <property type="entry name" value="Type_II_TA_system_RNase"/>
</dbReference>
<feature type="binding site" evidence="8">
    <location>
        <position position="6"/>
    </location>
    <ligand>
        <name>Mg(2+)</name>
        <dbReference type="ChEBI" id="CHEBI:18420"/>
    </ligand>
</feature>
<comment type="caution">
    <text evidence="10">The sequence shown here is derived from an EMBL/GenBank/DDBJ whole genome shotgun (WGS) entry which is preliminary data.</text>
</comment>
<evidence type="ECO:0000256" key="7">
    <source>
        <dbReference type="ARBA" id="ARBA00038093"/>
    </source>
</evidence>
<evidence type="ECO:0000256" key="5">
    <source>
        <dbReference type="ARBA" id="ARBA00022801"/>
    </source>
</evidence>
<dbReference type="Proteomes" id="UP000238083">
    <property type="component" value="Unassembled WGS sequence"/>
</dbReference>
<dbReference type="InterPro" id="IPR002716">
    <property type="entry name" value="PIN_dom"/>
</dbReference>
<evidence type="ECO:0000256" key="2">
    <source>
        <dbReference type="ARBA" id="ARBA00022649"/>
    </source>
</evidence>
<feature type="domain" description="PIN" evidence="9">
    <location>
        <begin position="23"/>
        <end position="121"/>
    </location>
</feature>
<accession>A0A2T0R7C3</accession>
<dbReference type="SUPFAM" id="SSF88723">
    <property type="entry name" value="PIN domain-like"/>
    <property type="match status" value="1"/>
</dbReference>
<evidence type="ECO:0000256" key="6">
    <source>
        <dbReference type="ARBA" id="ARBA00022842"/>
    </source>
</evidence>
<dbReference type="GO" id="GO:0004540">
    <property type="term" value="F:RNA nuclease activity"/>
    <property type="evidence" value="ECO:0007669"/>
    <property type="project" value="InterPro"/>
</dbReference>
<dbReference type="EMBL" id="PVZF01000002">
    <property type="protein sequence ID" value="PRY17065.1"/>
    <property type="molecule type" value="Genomic_DNA"/>
</dbReference>
<proteinExistence type="inferred from homology"/>
<dbReference type="Gene3D" id="3.40.50.1010">
    <property type="entry name" value="5'-nuclease"/>
    <property type="match status" value="1"/>
</dbReference>
<reference evidence="10 11" key="1">
    <citation type="submission" date="2018-03" db="EMBL/GenBank/DDBJ databases">
        <title>Genomic Encyclopedia of Archaeal and Bacterial Type Strains, Phase II (KMG-II): from individual species to whole genera.</title>
        <authorList>
            <person name="Goeker M."/>
        </authorList>
    </citation>
    <scope>NUCLEOTIDE SEQUENCE [LARGE SCALE GENOMIC DNA]</scope>
    <source>
        <strain evidence="10 11">DSM 19711</strain>
    </source>
</reference>
<dbReference type="GO" id="GO:0090729">
    <property type="term" value="F:toxin activity"/>
    <property type="evidence" value="ECO:0007669"/>
    <property type="project" value="UniProtKB-KW"/>
</dbReference>
<dbReference type="PANTHER" id="PTHR33653:SF1">
    <property type="entry name" value="RIBONUCLEASE VAPC2"/>
    <property type="match status" value="1"/>
</dbReference>
<dbReference type="InterPro" id="IPR022907">
    <property type="entry name" value="VapC_family"/>
</dbReference>
<dbReference type="PANTHER" id="PTHR33653">
    <property type="entry name" value="RIBONUCLEASE VAPC2"/>
    <property type="match status" value="1"/>
</dbReference>
<keyword evidence="3 8" id="KW-0540">Nuclease</keyword>
<feature type="binding site" evidence="8">
    <location>
        <position position="95"/>
    </location>
    <ligand>
        <name>Mg(2+)</name>
        <dbReference type="ChEBI" id="CHEBI:18420"/>
    </ligand>
</feature>
<evidence type="ECO:0000256" key="1">
    <source>
        <dbReference type="ARBA" id="ARBA00001946"/>
    </source>
</evidence>
<dbReference type="HAMAP" id="MF_00265">
    <property type="entry name" value="VapC_Nob1"/>
    <property type="match status" value="1"/>
</dbReference>
<evidence type="ECO:0000256" key="8">
    <source>
        <dbReference type="HAMAP-Rule" id="MF_00265"/>
    </source>
</evidence>
<dbReference type="GO" id="GO:0000287">
    <property type="term" value="F:magnesium ion binding"/>
    <property type="evidence" value="ECO:0007669"/>
    <property type="project" value="UniProtKB-UniRule"/>
</dbReference>
<comment type="similarity">
    <text evidence="7 8">Belongs to the PINc/VapC protein family.</text>
</comment>
<keyword evidence="11" id="KW-1185">Reference proteome</keyword>
<evidence type="ECO:0000259" key="9">
    <source>
        <dbReference type="Pfam" id="PF01850"/>
    </source>
</evidence>
<keyword evidence="2 8" id="KW-1277">Toxin-antitoxin system</keyword>
<dbReference type="InterPro" id="IPR029060">
    <property type="entry name" value="PIN-like_dom_sf"/>
</dbReference>
<evidence type="ECO:0000256" key="3">
    <source>
        <dbReference type="ARBA" id="ARBA00022722"/>
    </source>
</evidence>
<evidence type="ECO:0000313" key="11">
    <source>
        <dbReference type="Proteomes" id="UP000238083"/>
    </source>
</evidence>
<protein>
    <recommendedName>
        <fullName evidence="8">Ribonuclease VapC</fullName>
        <shortName evidence="8">RNase VapC</shortName>
        <ecNumber evidence="8">3.1.-.-</ecNumber>
    </recommendedName>
    <alternativeName>
        <fullName evidence="8">Toxin VapC</fullName>
    </alternativeName>
</protein>
<dbReference type="AlphaFoldDB" id="A0A2T0R7C3"/>
<dbReference type="OrthoDB" id="5185254at2"/>
<dbReference type="GO" id="GO:0016787">
    <property type="term" value="F:hydrolase activity"/>
    <property type="evidence" value="ECO:0007669"/>
    <property type="project" value="UniProtKB-KW"/>
</dbReference>
<dbReference type="RefSeq" id="WP_106207561.1">
    <property type="nucleotide sequence ID" value="NZ_PVZF01000002.1"/>
</dbReference>
<comment type="function">
    <text evidence="8">Toxic component of a toxin-antitoxin (TA) system. An RNase.</text>
</comment>
<organism evidence="10 11">
    <name type="scientific">Kineococcus rhizosphaerae</name>
    <dbReference type="NCBI Taxonomy" id="559628"/>
    <lineage>
        <taxon>Bacteria</taxon>
        <taxon>Bacillati</taxon>
        <taxon>Actinomycetota</taxon>
        <taxon>Actinomycetes</taxon>
        <taxon>Kineosporiales</taxon>
        <taxon>Kineosporiaceae</taxon>
        <taxon>Kineococcus</taxon>
    </lineage>
</organism>
<dbReference type="EC" id="3.1.-.-" evidence="8"/>
<evidence type="ECO:0000256" key="4">
    <source>
        <dbReference type="ARBA" id="ARBA00022723"/>
    </source>
</evidence>
<keyword evidence="6 8" id="KW-0460">Magnesium</keyword>
<keyword evidence="8" id="KW-0800">Toxin</keyword>
<keyword evidence="5 8" id="KW-0378">Hydrolase</keyword>
<dbReference type="Pfam" id="PF01850">
    <property type="entry name" value="PIN"/>
    <property type="match status" value="1"/>
</dbReference>
<gene>
    <name evidence="8" type="primary">vapC</name>
    <name evidence="10" type="ORF">CLV37_10220</name>
</gene>
<keyword evidence="4 8" id="KW-0479">Metal-binding</keyword>
<comment type="cofactor">
    <cofactor evidence="1 8">
        <name>Mg(2+)</name>
        <dbReference type="ChEBI" id="CHEBI:18420"/>
    </cofactor>
</comment>
<name>A0A2T0R7C3_9ACTN</name>
<evidence type="ECO:0000313" key="10">
    <source>
        <dbReference type="EMBL" id="PRY17065.1"/>
    </source>
</evidence>
<sequence length="138" mass="15534">MSFLLDKSAHARWHQPVVAARLNDLLREDLLSIARPSVLEIGFSARSPQDYREVIADVTEAMTVIEVSTEISVRAQDLQERLTHQGWHRAPGPVDLLLAATAIEHELTLLHLDKDFELIARVSSLRQERVVPREAPTA</sequence>